<reference evidence="3" key="1">
    <citation type="submission" date="2019-04" db="EMBL/GenBank/DDBJ databases">
        <title>Evolution of Biomass-Degrading Anaerobic Consortia Revealed by Metagenomics.</title>
        <authorList>
            <person name="Peng X."/>
        </authorList>
    </citation>
    <scope>NUCLEOTIDE SEQUENCE</scope>
    <source>
        <strain evidence="3">SIG14</strain>
    </source>
</reference>
<sequence length="191" mass="21180">MAKFCPECGFEQHNDNNRYCSNCGFDFSKLENDIKSEEDGNSTVIVPIGSDERPVSKPVDSRDSKVNSPSSSASSKASNSKGSSSTKSSGSNAKTTKTYTSKLSDDFLSKITFNKCFLAFTVLLIILLIIGMMVQLDPEPSSDNGLTSFMERSNSYSYSDFMDDSHNYYDDSDSRYLSYGEDNDYANLFEN</sequence>
<organism evidence="3 4">
    <name type="scientific">Methanobrevibacter olleyae</name>
    <dbReference type="NCBI Taxonomy" id="294671"/>
    <lineage>
        <taxon>Archaea</taxon>
        <taxon>Methanobacteriati</taxon>
        <taxon>Methanobacteriota</taxon>
        <taxon>Methanomada group</taxon>
        <taxon>Methanobacteria</taxon>
        <taxon>Methanobacteriales</taxon>
        <taxon>Methanobacteriaceae</taxon>
        <taxon>Methanobrevibacter</taxon>
    </lineage>
</organism>
<proteinExistence type="predicted"/>
<dbReference type="AlphaFoldDB" id="A0A8T3VSJ2"/>
<keyword evidence="2" id="KW-1133">Transmembrane helix</keyword>
<feature type="compositionally biased region" description="Basic and acidic residues" evidence="1">
    <location>
        <begin position="50"/>
        <end position="65"/>
    </location>
</feature>
<keyword evidence="2" id="KW-0812">Transmembrane</keyword>
<feature type="transmembrane region" description="Helical" evidence="2">
    <location>
        <begin position="116"/>
        <end position="136"/>
    </location>
</feature>
<accession>A0A8T3VSJ2</accession>
<dbReference type="Proteomes" id="UP000732619">
    <property type="component" value="Unassembled WGS sequence"/>
</dbReference>
<name>A0A8T3VSJ2_METOL</name>
<evidence type="ECO:0000256" key="2">
    <source>
        <dbReference type="SAM" id="Phobius"/>
    </source>
</evidence>
<feature type="region of interest" description="Disordered" evidence="1">
    <location>
        <begin position="38"/>
        <end position="96"/>
    </location>
</feature>
<evidence type="ECO:0000313" key="4">
    <source>
        <dbReference type="Proteomes" id="UP000732619"/>
    </source>
</evidence>
<gene>
    <name evidence="3" type="ORF">E7Z75_07630</name>
</gene>
<protein>
    <submittedName>
        <fullName evidence="3">Zinc ribbon domain-containing protein</fullName>
    </submittedName>
</protein>
<evidence type="ECO:0000256" key="1">
    <source>
        <dbReference type="SAM" id="MobiDB-lite"/>
    </source>
</evidence>
<feature type="compositionally biased region" description="Low complexity" evidence="1">
    <location>
        <begin position="66"/>
        <end position="96"/>
    </location>
</feature>
<evidence type="ECO:0000313" key="3">
    <source>
        <dbReference type="EMBL" id="MBE6512990.1"/>
    </source>
</evidence>
<dbReference type="EMBL" id="SUTG01000041">
    <property type="protein sequence ID" value="MBE6512990.1"/>
    <property type="molecule type" value="Genomic_DNA"/>
</dbReference>
<keyword evidence="2" id="KW-0472">Membrane</keyword>
<comment type="caution">
    <text evidence="3">The sequence shown here is derived from an EMBL/GenBank/DDBJ whole genome shotgun (WGS) entry which is preliminary data.</text>
</comment>